<evidence type="ECO:0000313" key="1">
    <source>
        <dbReference type="EMBL" id="MFD1585381.1"/>
    </source>
</evidence>
<organism evidence="1 2">
    <name type="scientific">Halorientalis brevis</name>
    <dbReference type="NCBI Taxonomy" id="1126241"/>
    <lineage>
        <taxon>Archaea</taxon>
        <taxon>Methanobacteriati</taxon>
        <taxon>Methanobacteriota</taxon>
        <taxon>Stenosarchaea group</taxon>
        <taxon>Halobacteria</taxon>
        <taxon>Halobacteriales</taxon>
        <taxon>Haloarculaceae</taxon>
        <taxon>Halorientalis</taxon>
    </lineage>
</organism>
<dbReference type="RefSeq" id="WP_247377642.1">
    <property type="nucleotide sequence ID" value="NZ_JALLGV010000004.1"/>
</dbReference>
<sequence length="146" mass="15893">MSLRTAVATPFRQQGRDRMGKSEFVVALSLDRDWFSPDQAKRLLDVAASEGLVERADGEVAVTFDLDEVTVPDGFVPDESILQERSTFERVLDAIVDAGVQKQEAVAAINSLQADLGVTVEAAAVVYARRQEIDVSELADRALGEI</sequence>
<name>A0ABD6C5H9_9EURY</name>
<gene>
    <name evidence="1" type="ORF">ACFR9U_00170</name>
</gene>
<accession>A0ABD6C5H9</accession>
<dbReference type="EMBL" id="JBHUDJ010000001">
    <property type="protein sequence ID" value="MFD1585381.1"/>
    <property type="molecule type" value="Genomic_DNA"/>
</dbReference>
<dbReference type="InterPro" id="IPR018716">
    <property type="entry name" value="DUF2240"/>
</dbReference>
<dbReference type="AlphaFoldDB" id="A0ABD6C5H9"/>
<evidence type="ECO:0000313" key="2">
    <source>
        <dbReference type="Proteomes" id="UP001597119"/>
    </source>
</evidence>
<protein>
    <submittedName>
        <fullName evidence="1">DUF2240 family protein</fullName>
    </submittedName>
</protein>
<dbReference type="Pfam" id="PF09999">
    <property type="entry name" value="DUF2240"/>
    <property type="match status" value="1"/>
</dbReference>
<reference evidence="1 2" key="1">
    <citation type="journal article" date="2019" name="Int. J. Syst. Evol. Microbiol.">
        <title>The Global Catalogue of Microorganisms (GCM) 10K type strain sequencing project: providing services to taxonomists for standard genome sequencing and annotation.</title>
        <authorList>
            <consortium name="The Broad Institute Genomics Platform"/>
            <consortium name="The Broad Institute Genome Sequencing Center for Infectious Disease"/>
            <person name="Wu L."/>
            <person name="Ma J."/>
        </authorList>
    </citation>
    <scope>NUCLEOTIDE SEQUENCE [LARGE SCALE GENOMIC DNA]</scope>
    <source>
        <strain evidence="1 2">CGMCC 1.12125</strain>
    </source>
</reference>
<proteinExistence type="predicted"/>
<comment type="caution">
    <text evidence="1">The sequence shown here is derived from an EMBL/GenBank/DDBJ whole genome shotgun (WGS) entry which is preliminary data.</text>
</comment>
<dbReference type="Proteomes" id="UP001597119">
    <property type="component" value="Unassembled WGS sequence"/>
</dbReference>
<keyword evidence="2" id="KW-1185">Reference proteome</keyword>